<evidence type="ECO:0000256" key="6">
    <source>
        <dbReference type="ARBA" id="ARBA00023004"/>
    </source>
</evidence>
<comment type="similarity">
    <text evidence="7">Belongs to the metallo-dependent hydrolases superfamily. HutI family.</text>
</comment>
<dbReference type="GO" id="GO:0019557">
    <property type="term" value="P:L-histidine catabolic process to glutamate and formate"/>
    <property type="evidence" value="ECO:0007669"/>
    <property type="project" value="UniProtKB-UniPathway"/>
</dbReference>
<gene>
    <name evidence="7" type="primary">hutI</name>
    <name evidence="9" type="ORF">CR205_14340</name>
</gene>
<dbReference type="CDD" id="cd01296">
    <property type="entry name" value="Imidazolone-5PH"/>
    <property type="match status" value="1"/>
</dbReference>
<protein>
    <recommendedName>
        <fullName evidence="1 7">Imidazolonepropionase</fullName>
        <ecNumber evidence="1 7">3.5.2.7</ecNumber>
    </recommendedName>
    <alternativeName>
        <fullName evidence="7">Imidazolone-5-propionate hydrolase</fullName>
    </alternativeName>
</protein>
<feature type="binding site" evidence="7">
    <location>
        <position position="84"/>
    </location>
    <ligand>
        <name>Zn(2+)</name>
        <dbReference type="ChEBI" id="CHEBI:29105"/>
    </ligand>
</feature>
<comment type="pathway">
    <text evidence="7">Amino-acid degradation; L-histidine degradation into L-glutamate; N-formimidoyl-L-glutamate from L-histidine: step 3/3.</text>
</comment>
<dbReference type="GO" id="GO:0008270">
    <property type="term" value="F:zinc ion binding"/>
    <property type="evidence" value="ECO:0007669"/>
    <property type="project" value="UniProtKB-UniRule"/>
</dbReference>
<keyword evidence="3 7" id="KW-0378">Hydrolase</keyword>
<evidence type="ECO:0000256" key="2">
    <source>
        <dbReference type="ARBA" id="ARBA00022723"/>
    </source>
</evidence>
<feature type="binding site" evidence="7">
    <location>
        <position position="257"/>
    </location>
    <ligand>
        <name>4-imidazolone-5-propanoate</name>
        <dbReference type="ChEBI" id="CHEBI:77893"/>
    </ligand>
</feature>
<feature type="binding site" evidence="7">
    <location>
        <position position="156"/>
    </location>
    <ligand>
        <name>N-formimidoyl-L-glutamate</name>
        <dbReference type="ChEBI" id="CHEBI:58928"/>
    </ligand>
</feature>
<dbReference type="GO" id="GO:0005506">
    <property type="term" value="F:iron ion binding"/>
    <property type="evidence" value="ECO:0007669"/>
    <property type="project" value="UniProtKB-UniRule"/>
</dbReference>
<comment type="cofactor">
    <cofactor evidence="7">
        <name>Zn(2+)</name>
        <dbReference type="ChEBI" id="CHEBI:29105"/>
    </cofactor>
    <cofactor evidence="7">
        <name>Fe(3+)</name>
        <dbReference type="ChEBI" id="CHEBI:29034"/>
    </cofactor>
    <text evidence="7">Binds 1 zinc or iron ion per subunit.</text>
</comment>
<comment type="subcellular location">
    <subcellularLocation>
        <location evidence="7">Cytoplasm</location>
    </subcellularLocation>
</comment>
<keyword evidence="2 7" id="KW-0479">Metal-binding</keyword>
<keyword evidence="5 7" id="KW-0862">Zinc</keyword>
<evidence type="ECO:0000256" key="3">
    <source>
        <dbReference type="ARBA" id="ARBA00022801"/>
    </source>
</evidence>
<dbReference type="Gene3D" id="2.30.40.10">
    <property type="entry name" value="Urease, subunit C, domain 1"/>
    <property type="match status" value="1"/>
</dbReference>
<comment type="caution">
    <text evidence="9">The sequence shown here is derived from an EMBL/GenBank/DDBJ whole genome shotgun (WGS) entry which is preliminary data.</text>
</comment>
<feature type="binding site" evidence="7">
    <location>
        <position position="84"/>
    </location>
    <ligand>
        <name>Fe(3+)</name>
        <dbReference type="ChEBI" id="CHEBI:29034"/>
    </ligand>
</feature>
<dbReference type="AlphaFoldDB" id="A0A2W0H4U6"/>
<dbReference type="OrthoDB" id="9776455at2"/>
<organism evidence="9 10">
    <name type="scientific">Alteribacter lacisalsi</name>
    <dbReference type="NCBI Taxonomy" id="2045244"/>
    <lineage>
        <taxon>Bacteria</taxon>
        <taxon>Bacillati</taxon>
        <taxon>Bacillota</taxon>
        <taxon>Bacilli</taxon>
        <taxon>Bacillales</taxon>
        <taxon>Bacillaceae</taxon>
        <taxon>Alteribacter</taxon>
    </lineage>
</organism>
<feature type="binding site" evidence="7">
    <location>
        <position position="86"/>
    </location>
    <ligand>
        <name>Zn(2+)</name>
        <dbReference type="ChEBI" id="CHEBI:29105"/>
    </ligand>
</feature>
<keyword evidence="10" id="KW-1185">Reference proteome</keyword>
<evidence type="ECO:0000256" key="5">
    <source>
        <dbReference type="ARBA" id="ARBA00022833"/>
    </source>
</evidence>
<dbReference type="HAMAP" id="MF_00372">
    <property type="entry name" value="HutI"/>
    <property type="match status" value="1"/>
</dbReference>
<dbReference type="GO" id="GO:0050480">
    <property type="term" value="F:imidazolonepropionase activity"/>
    <property type="evidence" value="ECO:0007669"/>
    <property type="project" value="UniProtKB-UniRule"/>
</dbReference>
<evidence type="ECO:0000256" key="1">
    <source>
        <dbReference type="ARBA" id="ARBA00012864"/>
    </source>
</evidence>
<proteinExistence type="inferred from homology"/>
<evidence type="ECO:0000313" key="10">
    <source>
        <dbReference type="Proteomes" id="UP000248066"/>
    </source>
</evidence>
<dbReference type="Pfam" id="PF01979">
    <property type="entry name" value="Amidohydro_1"/>
    <property type="match status" value="1"/>
</dbReference>
<feature type="binding site" evidence="7">
    <location>
        <position position="328"/>
    </location>
    <ligand>
        <name>Fe(3+)</name>
        <dbReference type="ChEBI" id="CHEBI:29034"/>
    </ligand>
</feature>
<dbReference type="InterPro" id="IPR011059">
    <property type="entry name" value="Metal-dep_hydrolase_composite"/>
</dbReference>
<feature type="binding site" evidence="7">
    <location>
        <position position="333"/>
    </location>
    <ligand>
        <name>4-imidazolone-5-propanoate</name>
        <dbReference type="ChEBI" id="CHEBI:77893"/>
    </ligand>
</feature>
<keyword evidence="7" id="KW-0963">Cytoplasm</keyword>
<dbReference type="InterPro" id="IPR006680">
    <property type="entry name" value="Amidohydro-rel"/>
</dbReference>
<comment type="catalytic activity">
    <reaction evidence="7">
        <text>4-imidazolone-5-propanoate + H2O = N-formimidoyl-L-glutamate</text>
        <dbReference type="Rhea" id="RHEA:23660"/>
        <dbReference type="ChEBI" id="CHEBI:15377"/>
        <dbReference type="ChEBI" id="CHEBI:58928"/>
        <dbReference type="ChEBI" id="CHEBI:77893"/>
        <dbReference type="EC" id="3.5.2.7"/>
    </reaction>
</comment>
<dbReference type="UniPathway" id="UPA00379">
    <property type="reaction ID" value="UER00551"/>
</dbReference>
<feature type="binding site" evidence="7">
    <location>
        <position position="254"/>
    </location>
    <ligand>
        <name>Zn(2+)</name>
        <dbReference type="ChEBI" id="CHEBI:29105"/>
    </ligand>
</feature>
<sequence>MSYLFIKNANELLTVAGSSSSPAVREQMNELSIIEDGAVWIENDRIVETGTTPDLEKKYADKLRQAQVIDAKGKVVAPGLVDPHTHLVFAGSRENEYNMRLQGAKYMDIMEQGGGIHATTRATRKASFEQLYNESRPRLDSFLKHGVTTVEAKSGYGMDWEVEKRQMEVAKKLGEDHIVDVVGTFMGAHVIAEEYKDDPEAFVDIVVNDMIPAAAESGLAEFNDVFCERGVYTPDQSRRILEAGREHGLLPKIHADEIEPYGGAEIAAEVGAVSADHLLKVSDQGLKMMAEKGVVAVLLPGTAFFLMTEAADGRKAIDAGVPVALSTDRNPGSSPSTSMPFMMNLASLTMGMTPAEAITASTINAAHAIRRGETIGSIEAGKQADLVIWNIPNHLQFTYLYGINHTATVIKRGRIAFDNGVIV</sequence>
<accession>A0A2W0H4U6</accession>
<evidence type="ECO:0000256" key="7">
    <source>
        <dbReference type="HAMAP-Rule" id="MF_00372"/>
    </source>
</evidence>
<evidence type="ECO:0000256" key="4">
    <source>
        <dbReference type="ARBA" id="ARBA00022808"/>
    </source>
</evidence>
<evidence type="ECO:0000313" key="9">
    <source>
        <dbReference type="EMBL" id="PYZ96853.1"/>
    </source>
</evidence>
<dbReference type="SUPFAM" id="SSF51338">
    <property type="entry name" value="Composite domain of metallo-dependent hydrolases"/>
    <property type="match status" value="1"/>
</dbReference>
<feature type="binding site" evidence="7">
    <location>
        <position position="156"/>
    </location>
    <ligand>
        <name>4-imidazolone-5-propanoate</name>
        <dbReference type="ChEBI" id="CHEBI:77893"/>
    </ligand>
</feature>
<dbReference type="FunFam" id="3.20.20.140:FF:000007">
    <property type="entry name" value="Imidazolonepropionase"/>
    <property type="match status" value="1"/>
</dbReference>
<dbReference type="EC" id="3.5.2.7" evidence="1 7"/>
<dbReference type="PANTHER" id="PTHR42752:SF1">
    <property type="entry name" value="IMIDAZOLONEPROPIONASE-RELATED"/>
    <property type="match status" value="1"/>
</dbReference>
<dbReference type="NCBIfam" id="TIGR01224">
    <property type="entry name" value="hutI"/>
    <property type="match status" value="1"/>
</dbReference>
<dbReference type="InterPro" id="IPR032466">
    <property type="entry name" value="Metal_Hydrolase"/>
</dbReference>
<feature type="binding site" evidence="7">
    <location>
        <position position="93"/>
    </location>
    <ligand>
        <name>4-imidazolone-5-propanoate</name>
        <dbReference type="ChEBI" id="CHEBI:77893"/>
    </ligand>
</feature>
<feature type="binding site" evidence="7">
    <location>
        <position position="328"/>
    </location>
    <ligand>
        <name>Zn(2+)</name>
        <dbReference type="ChEBI" id="CHEBI:29105"/>
    </ligand>
</feature>
<name>A0A2W0H4U6_9BACI</name>
<keyword evidence="6 7" id="KW-0408">Iron</keyword>
<dbReference type="Proteomes" id="UP000248066">
    <property type="component" value="Unassembled WGS sequence"/>
</dbReference>
<dbReference type="RefSeq" id="WP_110520793.1">
    <property type="nucleotide sequence ID" value="NZ_PDOF01000002.1"/>
</dbReference>
<dbReference type="GO" id="GO:0019556">
    <property type="term" value="P:L-histidine catabolic process to glutamate and formamide"/>
    <property type="evidence" value="ECO:0007669"/>
    <property type="project" value="UniProtKB-UniRule"/>
</dbReference>
<dbReference type="GO" id="GO:0005737">
    <property type="term" value="C:cytoplasm"/>
    <property type="evidence" value="ECO:0007669"/>
    <property type="project" value="UniProtKB-SubCell"/>
</dbReference>
<feature type="binding site" evidence="7">
    <location>
        <position position="189"/>
    </location>
    <ligand>
        <name>4-imidazolone-5-propanoate</name>
        <dbReference type="ChEBI" id="CHEBI:77893"/>
    </ligand>
</feature>
<feature type="binding site" evidence="7">
    <location>
        <position position="86"/>
    </location>
    <ligand>
        <name>Fe(3+)</name>
        <dbReference type="ChEBI" id="CHEBI:29034"/>
    </ligand>
</feature>
<comment type="function">
    <text evidence="7">Catalyzes the hydrolytic cleavage of the carbon-nitrogen bond in imidazolone-5-propanoate to yield N-formimidoyl-L-glutamate. It is the third step in the universal histidine degradation pathway.</text>
</comment>
<keyword evidence="4 7" id="KW-0369">Histidine metabolism</keyword>
<evidence type="ECO:0000259" key="8">
    <source>
        <dbReference type="Pfam" id="PF01979"/>
    </source>
</evidence>
<dbReference type="InterPro" id="IPR005920">
    <property type="entry name" value="HutI"/>
</dbReference>
<feature type="binding site" evidence="7">
    <location>
        <position position="332"/>
    </location>
    <ligand>
        <name>N-formimidoyl-L-glutamate</name>
        <dbReference type="ChEBI" id="CHEBI:58928"/>
    </ligand>
</feature>
<reference evidence="9 10" key="1">
    <citation type="submission" date="2017-10" db="EMBL/GenBank/DDBJ databases">
        <title>Bacillus sp. nov., a halophilic bacterium isolated from a Yangshapao Lake.</title>
        <authorList>
            <person name="Wang H."/>
        </authorList>
    </citation>
    <scope>NUCLEOTIDE SEQUENCE [LARGE SCALE GENOMIC DNA]</scope>
    <source>
        <strain evidence="9 10">YSP-3</strain>
    </source>
</reference>
<dbReference type="PANTHER" id="PTHR42752">
    <property type="entry name" value="IMIDAZOLONEPROPIONASE"/>
    <property type="match status" value="1"/>
</dbReference>
<feature type="binding site" evidence="7">
    <location>
        <position position="330"/>
    </location>
    <ligand>
        <name>N-formimidoyl-L-glutamate</name>
        <dbReference type="ChEBI" id="CHEBI:58928"/>
    </ligand>
</feature>
<feature type="binding site" evidence="7">
    <location>
        <position position="254"/>
    </location>
    <ligand>
        <name>Fe(3+)</name>
        <dbReference type="ChEBI" id="CHEBI:29034"/>
    </ligand>
</feature>
<dbReference type="Gene3D" id="3.20.20.140">
    <property type="entry name" value="Metal-dependent hydrolases"/>
    <property type="match status" value="1"/>
</dbReference>
<dbReference type="SUPFAM" id="SSF51556">
    <property type="entry name" value="Metallo-dependent hydrolases"/>
    <property type="match status" value="1"/>
</dbReference>
<dbReference type="EMBL" id="PDOF01000002">
    <property type="protein sequence ID" value="PYZ96853.1"/>
    <property type="molecule type" value="Genomic_DNA"/>
</dbReference>
<feature type="domain" description="Amidohydrolase-related" evidence="8">
    <location>
        <begin position="75"/>
        <end position="414"/>
    </location>
</feature>